<evidence type="ECO:0000313" key="1">
    <source>
        <dbReference type="EMBL" id="PXW54687.1"/>
    </source>
</evidence>
<dbReference type="RefSeq" id="WP_146227525.1">
    <property type="nucleotide sequence ID" value="NZ_CAKNFM010000006.1"/>
</dbReference>
<organism evidence="1 2">
    <name type="scientific">Chelatococcus asaccharovorans</name>
    <dbReference type="NCBI Taxonomy" id="28210"/>
    <lineage>
        <taxon>Bacteria</taxon>
        <taxon>Pseudomonadati</taxon>
        <taxon>Pseudomonadota</taxon>
        <taxon>Alphaproteobacteria</taxon>
        <taxon>Hyphomicrobiales</taxon>
        <taxon>Chelatococcaceae</taxon>
        <taxon>Chelatococcus</taxon>
    </lineage>
</organism>
<protein>
    <submittedName>
        <fullName evidence="1">Uncharacterized protein</fullName>
    </submittedName>
</protein>
<evidence type="ECO:0000313" key="2">
    <source>
        <dbReference type="Proteomes" id="UP000248021"/>
    </source>
</evidence>
<gene>
    <name evidence="1" type="ORF">C7450_111219</name>
</gene>
<sequence>MIGGWACAIAAGVILWGGLAVLFGARDGRMVTLASDCAVTSYRDPVTGRVQTARSSASRLEKRLVCGTR</sequence>
<dbReference type="EMBL" id="QJJK01000011">
    <property type="protein sequence ID" value="PXW54687.1"/>
    <property type="molecule type" value="Genomic_DNA"/>
</dbReference>
<dbReference type="Proteomes" id="UP000248021">
    <property type="component" value="Unassembled WGS sequence"/>
</dbReference>
<accession>A0A2V3TZV8</accession>
<reference evidence="1 2" key="1">
    <citation type="submission" date="2018-05" db="EMBL/GenBank/DDBJ databases">
        <title>Genomic Encyclopedia of Type Strains, Phase IV (KMG-IV): sequencing the most valuable type-strain genomes for metagenomic binning, comparative biology and taxonomic classification.</title>
        <authorList>
            <person name="Goeker M."/>
        </authorList>
    </citation>
    <scope>NUCLEOTIDE SEQUENCE [LARGE SCALE GENOMIC DNA]</scope>
    <source>
        <strain evidence="1 2">DSM 6462</strain>
    </source>
</reference>
<name>A0A2V3TZV8_9HYPH</name>
<keyword evidence="2" id="KW-1185">Reference proteome</keyword>
<dbReference type="AlphaFoldDB" id="A0A2V3TZV8"/>
<comment type="caution">
    <text evidence="1">The sequence shown here is derived from an EMBL/GenBank/DDBJ whole genome shotgun (WGS) entry which is preliminary data.</text>
</comment>
<proteinExistence type="predicted"/>